<evidence type="ECO:0000313" key="3">
    <source>
        <dbReference type="Proteomes" id="UP001054837"/>
    </source>
</evidence>
<feature type="compositionally biased region" description="Low complexity" evidence="1">
    <location>
        <begin position="31"/>
        <end position="41"/>
    </location>
</feature>
<comment type="caution">
    <text evidence="2">The sequence shown here is derived from an EMBL/GenBank/DDBJ whole genome shotgun (WGS) entry which is preliminary data.</text>
</comment>
<gene>
    <name evidence="2" type="ORF">CDAR_365751</name>
</gene>
<organism evidence="2 3">
    <name type="scientific">Caerostris darwini</name>
    <dbReference type="NCBI Taxonomy" id="1538125"/>
    <lineage>
        <taxon>Eukaryota</taxon>
        <taxon>Metazoa</taxon>
        <taxon>Ecdysozoa</taxon>
        <taxon>Arthropoda</taxon>
        <taxon>Chelicerata</taxon>
        <taxon>Arachnida</taxon>
        <taxon>Araneae</taxon>
        <taxon>Araneomorphae</taxon>
        <taxon>Entelegynae</taxon>
        <taxon>Araneoidea</taxon>
        <taxon>Araneidae</taxon>
        <taxon>Caerostris</taxon>
    </lineage>
</organism>
<evidence type="ECO:0000256" key="1">
    <source>
        <dbReference type="SAM" id="MobiDB-lite"/>
    </source>
</evidence>
<accession>A0AAV4RDM4</accession>
<feature type="compositionally biased region" description="Polar residues" evidence="1">
    <location>
        <begin position="10"/>
        <end position="23"/>
    </location>
</feature>
<proteinExistence type="predicted"/>
<evidence type="ECO:0000313" key="2">
    <source>
        <dbReference type="EMBL" id="GIY19800.1"/>
    </source>
</evidence>
<feature type="compositionally biased region" description="Basic and acidic residues" evidence="1">
    <location>
        <begin position="55"/>
        <end position="70"/>
    </location>
</feature>
<keyword evidence="3" id="KW-1185">Reference proteome</keyword>
<sequence>MSSEDEALYTSYTSASEDIGSQDTPEEFGGSSSSSSRASAATTCSPAGSPRRSPRLAEKRSRLLEKEGVKFRAKRRRHGTGAPPHMVIVPVSSLPHPRAAGPPVPGKTLSIPVVKSRMFFKYFNSIEYRSSASNH</sequence>
<name>A0AAV4RDM4_9ARAC</name>
<dbReference type="EMBL" id="BPLQ01006071">
    <property type="protein sequence ID" value="GIY19800.1"/>
    <property type="molecule type" value="Genomic_DNA"/>
</dbReference>
<dbReference type="Proteomes" id="UP001054837">
    <property type="component" value="Unassembled WGS sequence"/>
</dbReference>
<dbReference type="AlphaFoldDB" id="A0AAV4RDM4"/>
<protein>
    <submittedName>
        <fullName evidence="2">Uncharacterized protein</fullName>
    </submittedName>
</protein>
<feature type="region of interest" description="Disordered" evidence="1">
    <location>
        <begin position="1"/>
        <end position="107"/>
    </location>
</feature>
<reference evidence="2 3" key="1">
    <citation type="submission" date="2021-06" db="EMBL/GenBank/DDBJ databases">
        <title>Caerostris darwini draft genome.</title>
        <authorList>
            <person name="Kono N."/>
            <person name="Arakawa K."/>
        </authorList>
    </citation>
    <scope>NUCLEOTIDE SEQUENCE [LARGE SCALE GENOMIC DNA]</scope>
</reference>